<evidence type="ECO:0000256" key="1">
    <source>
        <dbReference type="SAM" id="Phobius"/>
    </source>
</evidence>
<feature type="domain" description="Inner membrane component" evidence="2">
    <location>
        <begin position="68"/>
        <end position="117"/>
    </location>
</feature>
<dbReference type="InterPro" id="IPR052937">
    <property type="entry name" value="Inner_membrane_protein"/>
</dbReference>
<dbReference type="PIRSF" id="PIRSF028777">
    <property type="entry name" value="UCP028777"/>
    <property type="match status" value="1"/>
</dbReference>
<feature type="transmembrane region" description="Helical" evidence="1">
    <location>
        <begin position="73"/>
        <end position="102"/>
    </location>
</feature>
<evidence type="ECO:0000259" key="2">
    <source>
        <dbReference type="Pfam" id="PF03733"/>
    </source>
</evidence>
<accession>A0ABW9QUX7</accession>
<dbReference type="PANTHER" id="PTHR42903">
    <property type="entry name" value="INNER MEMBRANE PROTEIN YCCF"/>
    <property type="match status" value="1"/>
</dbReference>
<dbReference type="NCBIfam" id="NF008740">
    <property type="entry name" value="PRK11770.1-2"/>
    <property type="match status" value="1"/>
</dbReference>
<dbReference type="InterPro" id="IPR031308">
    <property type="entry name" value="UCP028777"/>
</dbReference>
<gene>
    <name evidence="3" type="ORF">GHK86_11325</name>
</gene>
<keyword evidence="1" id="KW-0472">Membrane</keyword>
<dbReference type="PANTHER" id="PTHR42903:SF1">
    <property type="entry name" value="INNER MEMBRANE PROTEIN YCCF"/>
    <property type="match status" value="1"/>
</dbReference>
<dbReference type="Pfam" id="PF03733">
    <property type="entry name" value="YccF"/>
    <property type="match status" value="2"/>
</dbReference>
<keyword evidence="1" id="KW-1133">Transmembrane helix</keyword>
<dbReference type="InterPro" id="IPR005185">
    <property type="entry name" value="YccF"/>
</dbReference>
<sequence length="129" mass="14065">MRTIGNILWLLLVGWHTAVAWLVVGLLLCLPIITIPFAVQCFKFAAFTFWPFGRVAVRSTDTPGASLVGNILWLLPGLLLALGYFLGGLLLCITIIGIPFGLQAFKFAGLSLHPFGRIIVTRDEADAVR</sequence>
<evidence type="ECO:0000313" key="4">
    <source>
        <dbReference type="Proteomes" id="UP000437736"/>
    </source>
</evidence>
<evidence type="ECO:0000313" key="3">
    <source>
        <dbReference type="EMBL" id="MST33306.1"/>
    </source>
</evidence>
<protein>
    <submittedName>
        <fullName evidence="3">YccF domain-containing protein</fullName>
    </submittedName>
</protein>
<dbReference type="Proteomes" id="UP000437736">
    <property type="component" value="Unassembled WGS sequence"/>
</dbReference>
<comment type="caution">
    <text evidence="3">The sequence shown here is derived from an EMBL/GenBank/DDBJ whole genome shotgun (WGS) entry which is preliminary data.</text>
</comment>
<dbReference type="EMBL" id="WJHE01000555">
    <property type="protein sequence ID" value="MST33306.1"/>
    <property type="molecule type" value="Genomic_DNA"/>
</dbReference>
<name>A0ABW9QUX7_9ACTN</name>
<feature type="transmembrane region" description="Helical" evidence="1">
    <location>
        <begin position="6"/>
        <end position="28"/>
    </location>
</feature>
<keyword evidence="4" id="KW-1185">Reference proteome</keyword>
<keyword evidence="1" id="KW-0812">Transmembrane</keyword>
<feature type="domain" description="Inner membrane component" evidence="2">
    <location>
        <begin position="4"/>
        <end position="54"/>
    </location>
</feature>
<proteinExistence type="predicted"/>
<reference evidence="3 4" key="1">
    <citation type="submission" date="2019-11" db="EMBL/GenBank/DDBJ databases">
        <title>Acidiferrimicrobium australis gen. nov., sp. nov., an acidophilic and obligately heterotrophic, member of the Actinobacteria that catalyses dissimilatory oxido- reduction of iron isolated from metal-rich acidic water in Chile.</title>
        <authorList>
            <person name="Gonzalez D."/>
            <person name="Huber K."/>
            <person name="Hedrich S."/>
            <person name="Rojas-Villalobos C."/>
            <person name="Quatrini R."/>
            <person name="Dinamarca M.A."/>
            <person name="Schwarz A."/>
            <person name="Canales C."/>
            <person name="Nancucheo I."/>
        </authorList>
    </citation>
    <scope>NUCLEOTIDE SEQUENCE [LARGE SCALE GENOMIC DNA]</scope>
    <source>
        <strain evidence="3 4">USS-CCA1</strain>
    </source>
</reference>
<organism evidence="3 4">
    <name type="scientific">Acidiferrimicrobium australe</name>
    <dbReference type="NCBI Taxonomy" id="2664430"/>
    <lineage>
        <taxon>Bacteria</taxon>
        <taxon>Bacillati</taxon>
        <taxon>Actinomycetota</taxon>
        <taxon>Acidimicrobiia</taxon>
        <taxon>Acidimicrobiales</taxon>
        <taxon>Acidimicrobiaceae</taxon>
        <taxon>Acidiferrimicrobium</taxon>
    </lineage>
</organism>